<dbReference type="PANTHER" id="PTHR11538:SF41">
    <property type="entry name" value="PHENYLALANINE--TRNA LIGASE, MITOCHONDRIAL"/>
    <property type="match status" value="1"/>
</dbReference>
<dbReference type="PROSITE" id="PS50862">
    <property type="entry name" value="AA_TRNA_LIGASE_II"/>
    <property type="match status" value="1"/>
</dbReference>
<dbReference type="Pfam" id="PF03147">
    <property type="entry name" value="FDX-ACB"/>
    <property type="match status" value="1"/>
</dbReference>
<organism evidence="20 21">
    <name type="scientific">Folsomia candida</name>
    <name type="common">Springtail</name>
    <dbReference type="NCBI Taxonomy" id="158441"/>
    <lineage>
        <taxon>Eukaryota</taxon>
        <taxon>Metazoa</taxon>
        <taxon>Ecdysozoa</taxon>
        <taxon>Arthropoda</taxon>
        <taxon>Hexapoda</taxon>
        <taxon>Collembola</taxon>
        <taxon>Entomobryomorpha</taxon>
        <taxon>Isotomoidea</taxon>
        <taxon>Isotomidae</taxon>
        <taxon>Proisotominae</taxon>
        <taxon>Folsomia</taxon>
    </lineage>
</organism>
<keyword evidence="5 20" id="KW-0436">Ligase</keyword>
<evidence type="ECO:0000259" key="19">
    <source>
        <dbReference type="PROSITE" id="PS51447"/>
    </source>
</evidence>
<dbReference type="InterPro" id="IPR005121">
    <property type="entry name" value="Fdx_antiC-bd"/>
</dbReference>
<dbReference type="InterPro" id="IPR045864">
    <property type="entry name" value="aa-tRNA-synth_II/BPL/LPL"/>
</dbReference>
<evidence type="ECO:0000256" key="3">
    <source>
        <dbReference type="ARBA" id="ARBA00011245"/>
    </source>
</evidence>
<keyword evidence="10" id="KW-0007">Acetylation</keyword>
<keyword evidence="6" id="KW-0547">Nucleotide-binding</keyword>
<dbReference type="Pfam" id="PF01409">
    <property type="entry name" value="tRNA-synt_2d"/>
    <property type="match status" value="2"/>
</dbReference>
<dbReference type="GO" id="GO:0005759">
    <property type="term" value="C:mitochondrial matrix"/>
    <property type="evidence" value="ECO:0007669"/>
    <property type="project" value="UniProtKB-SubCell"/>
</dbReference>
<comment type="function">
    <text evidence="15">Is responsible for the charging of tRNA(Phe) with phenylalanine in mitochondrial translation. To a lesser extent, also catalyzes direct attachment of m-Tyr (an oxidized version of Phe) to tRNA(Phe), thereby opening the way for delivery of the misacylated tRNA to the ribosome and incorporation of ROS-damaged amino acid into proteins.</text>
</comment>
<evidence type="ECO:0000313" key="21">
    <source>
        <dbReference type="Proteomes" id="UP000198287"/>
    </source>
</evidence>
<dbReference type="FunFam" id="3.30.70.380:FF:000002">
    <property type="entry name" value="phenylalanine--tRNA ligase, mitochondrial"/>
    <property type="match status" value="1"/>
</dbReference>
<evidence type="ECO:0000256" key="4">
    <source>
        <dbReference type="ARBA" id="ARBA00012814"/>
    </source>
</evidence>
<dbReference type="OrthoDB" id="4457at2759"/>
<evidence type="ECO:0000256" key="17">
    <source>
        <dbReference type="SAM" id="MobiDB-lite"/>
    </source>
</evidence>
<dbReference type="CDD" id="cd00496">
    <property type="entry name" value="PheRS_alpha_core"/>
    <property type="match status" value="1"/>
</dbReference>
<dbReference type="InterPro" id="IPR004530">
    <property type="entry name" value="Phe-tRNA-synth_IIc_mito"/>
</dbReference>
<dbReference type="NCBIfam" id="TIGR00469">
    <property type="entry name" value="pheS_mito"/>
    <property type="match status" value="1"/>
</dbReference>
<dbReference type="Gene3D" id="3.30.70.380">
    <property type="entry name" value="Ferrodoxin-fold anticodon-binding domain"/>
    <property type="match status" value="1"/>
</dbReference>
<dbReference type="STRING" id="158441.A0A226DN69"/>
<dbReference type="SMART" id="SM00896">
    <property type="entry name" value="FDX-ACB"/>
    <property type="match status" value="1"/>
</dbReference>
<feature type="region of interest" description="Disordered" evidence="17">
    <location>
        <begin position="28"/>
        <end position="53"/>
    </location>
</feature>
<evidence type="ECO:0000256" key="5">
    <source>
        <dbReference type="ARBA" id="ARBA00022598"/>
    </source>
</evidence>
<evidence type="ECO:0000256" key="7">
    <source>
        <dbReference type="ARBA" id="ARBA00022840"/>
    </source>
</evidence>
<evidence type="ECO:0000256" key="10">
    <source>
        <dbReference type="ARBA" id="ARBA00022990"/>
    </source>
</evidence>
<evidence type="ECO:0000256" key="15">
    <source>
        <dbReference type="ARBA" id="ARBA00060211"/>
    </source>
</evidence>
<dbReference type="Gene3D" id="3.30.930.10">
    <property type="entry name" value="Bira Bifunctional Protein, Domain 2"/>
    <property type="match status" value="1"/>
</dbReference>
<sequence length="468" mass="53710">MSSCSCSVLSRVVRFRQPNFGKSFLVRNLSSSSPPHPSKSSPSEEVPPPLSSPVPPLLNVVEKDLVRVQSQPYPKDDWTNVTERILSQIGRGLHRQKYHPLGMLKHRIAEFFYKNFHGRSMRSPMFSVFDNLNPVVTTVQNFDSLLVPKDHPSRNKSDCYYINQSHLLRAHTSAHQSELIQQGMNNFLVVGDVYRRDEIDRTHYPIFHQVEGVRLCGLHEVFQDEEVAKELRLFDRGESRTPGKQESHTIDAVMVMTQSLQSTLLKLVQHLFGADVEARWVDTYFPFTHPSWELEVKFNGEWMEMLGCGIMEQAILNNSGAGEKIGWAFGLGVERLAMRLYEIPDIRLFWSIDPGFLHQFKVEDPYAPISYKPISVFPSCANDISFWLPADGSFSSADFYDTVRSVGGDVVEQVSLVDEFFHPKKGQMSHCYRIVYRHMEKTLTQREANLVHDRIQRAAAKRLRVVIR</sequence>
<feature type="domain" description="FDX-ACB" evidence="19">
    <location>
        <begin position="375"/>
        <end position="468"/>
    </location>
</feature>
<keyword evidence="7" id="KW-0067">ATP-binding</keyword>
<feature type="compositionally biased region" description="Low complexity" evidence="17">
    <location>
        <begin position="29"/>
        <end position="44"/>
    </location>
</feature>
<dbReference type="PANTHER" id="PTHR11538">
    <property type="entry name" value="PHENYLALANYL-TRNA SYNTHETASE"/>
    <property type="match status" value="1"/>
</dbReference>
<dbReference type="GO" id="GO:0004826">
    <property type="term" value="F:phenylalanine-tRNA ligase activity"/>
    <property type="evidence" value="ECO:0007669"/>
    <property type="project" value="UniProtKB-EC"/>
</dbReference>
<keyword evidence="12" id="KW-0030">Aminoacyl-tRNA synthetase</keyword>
<evidence type="ECO:0000256" key="9">
    <source>
        <dbReference type="ARBA" id="ARBA00022946"/>
    </source>
</evidence>
<proteinExistence type="inferred from homology"/>
<feature type="domain" description="Aminoacyl-transfer RNA synthetases class-II family profile" evidence="18">
    <location>
        <begin position="191"/>
        <end position="354"/>
    </location>
</feature>
<comment type="catalytic activity">
    <reaction evidence="14">
        <text>tRNA(Phe) + L-phenylalanine + ATP = L-phenylalanyl-tRNA(Phe) + AMP + diphosphate + H(+)</text>
        <dbReference type="Rhea" id="RHEA:19413"/>
        <dbReference type="Rhea" id="RHEA-COMP:9668"/>
        <dbReference type="Rhea" id="RHEA-COMP:9699"/>
        <dbReference type="ChEBI" id="CHEBI:15378"/>
        <dbReference type="ChEBI" id="CHEBI:30616"/>
        <dbReference type="ChEBI" id="CHEBI:33019"/>
        <dbReference type="ChEBI" id="CHEBI:58095"/>
        <dbReference type="ChEBI" id="CHEBI:78442"/>
        <dbReference type="ChEBI" id="CHEBI:78531"/>
        <dbReference type="ChEBI" id="CHEBI:456215"/>
        <dbReference type="EC" id="6.1.1.20"/>
    </reaction>
</comment>
<evidence type="ECO:0000256" key="16">
    <source>
        <dbReference type="ARBA" id="ARBA00073229"/>
    </source>
</evidence>
<dbReference type="GO" id="GO:0000049">
    <property type="term" value="F:tRNA binding"/>
    <property type="evidence" value="ECO:0007669"/>
    <property type="project" value="InterPro"/>
</dbReference>
<comment type="subunit">
    <text evidence="3">Monomer.</text>
</comment>
<keyword evidence="21" id="KW-1185">Reference proteome</keyword>
<dbReference type="EMBL" id="LNIX01000014">
    <property type="protein sequence ID" value="OXA46985.1"/>
    <property type="molecule type" value="Genomic_DNA"/>
</dbReference>
<dbReference type="InterPro" id="IPR002319">
    <property type="entry name" value="Phenylalanyl-tRNA_Synthase"/>
</dbReference>
<evidence type="ECO:0000256" key="14">
    <source>
        <dbReference type="ARBA" id="ARBA00049255"/>
    </source>
</evidence>
<evidence type="ECO:0000256" key="1">
    <source>
        <dbReference type="ARBA" id="ARBA00004305"/>
    </source>
</evidence>
<dbReference type="AlphaFoldDB" id="A0A226DN69"/>
<dbReference type="InterPro" id="IPR006195">
    <property type="entry name" value="aa-tRNA-synth_II"/>
</dbReference>
<gene>
    <name evidence="20" type="ORF">Fcan01_18508</name>
</gene>
<dbReference type="GO" id="GO:0005524">
    <property type="term" value="F:ATP binding"/>
    <property type="evidence" value="ECO:0007669"/>
    <property type="project" value="UniProtKB-KW"/>
</dbReference>
<evidence type="ECO:0000256" key="12">
    <source>
        <dbReference type="ARBA" id="ARBA00023146"/>
    </source>
</evidence>
<dbReference type="InterPro" id="IPR036690">
    <property type="entry name" value="Fdx_antiC-bd_sf"/>
</dbReference>
<evidence type="ECO:0000256" key="6">
    <source>
        <dbReference type="ARBA" id="ARBA00022741"/>
    </source>
</evidence>
<dbReference type="Proteomes" id="UP000198287">
    <property type="component" value="Unassembled WGS sequence"/>
</dbReference>
<dbReference type="GO" id="GO:0006432">
    <property type="term" value="P:phenylalanyl-tRNA aminoacylation"/>
    <property type="evidence" value="ECO:0007669"/>
    <property type="project" value="InterPro"/>
</dbReference>
<evidence type="ECO:0000256" key="11">
    <source>
        <dbReference type="ARBA" id="ARBA00023128"/>
    </source>
</evidence>
<evidence type="ECO:0000313" key="20">
    <source>
        <dbReference type="EMBL" id="OXA46985.1"/>
    </source>
</evidence>
<reference evidence="20 21" key="1">
    <citation type="submission" date="2015-12" db="EMBL/GenBank/DDBJ databases">
        <title>The genome of Folsomia candida.</title>
        <authorList>
            <person name="Faddeeva A."/>
            <person name="Derks M.F."/>
            <person name="Anvar Y."/>
            <person name="Smit S."/>
            <person name="Van Straalen N."/>
            <person name="Roelofs D."/>
        </authorList>
    </citation>
    <scope>NUCLEOTIDE SEQUENCE [LARGE SCALE GENOMIC DNA]</scope>
    <source>
        <strain evidence="20 21">VU population</strain>
        <tissue evidence="20">Whole body</tissue>
    </source>
</reference>
<keyword evidence="8" id="KW-0648">Protein biosynthesis</keyword>
<dbReference type="SUPFAM" id="SSF54991">
    <property type="entry name" value="Anticodon-binding domain of PheRS"/>
    <property type="match status" value="1"/>
</dbReference>
<evidence type="ECO:0000256" key="8">
    <source>
        <dbReference type="ARBA" id="ARBA00022917"/>
    </source>
</evidence>
<name>A0A226DN69_FOLCA</name>
<comment type="subcellular location">
    <subcellularLocation>
        <location evidence="1">Mitochondrion matrix</location>
    </subcellularLocation>
</comment>
<accession>A0A226DN69</accession>
<evidence type="ECO:0000259" key="18">
    <source>
        <dbReference type="PROSITE" id="PS50862"/>
    </source>
</evidence>
<dbReference type="OMA" id="PISHYPQ"/>
<dbReference type="SUPFAM" id="SSF55681">
    <property type="entry name" value="Class II aaRS and biotin synthetases"/>
    <property type="match status" value="1"/>
</dbReference>
<dbReference type="FunFam" id="3.30.930.10:FF:000041">
    <property type="entry name" value="Phenylalanyl-tRNA synthetase 2, mitochondrial"/>
    <property type="match status" value="1"/>
</dbReference>
<dbReference type="EC" id="6.1.1.20" evidence="4"/>
<evidence type="ECO:0000256" key="2">
    <source>
        <dbReference type="ARBA" id="ARBA00008226"/>
    </source>
</evidence>
<keyword evidence="9" id="KW-0809">Transit peptide</keyword>
<protein>
    <recommendedName>
        <fullName evidence="16">Phenylalanine--tRNA ligase, mitochondrial</fullName>
        <ecNumber evidence="4">6.1.1.20</ecNumber>
    </recommendedName>
    <alternativeName>
        <fullName evidence="13">Phenylalanyl-tRNA synthetase</fullName>
    </alternativeName>
</protein>
<comment type="caution">
    <text evidence="20">The sequence shown here is derived from an EMBL/GenBank/DDBJ whole genome shotgun (WGS) entry which is preliminary data.</text>
</comment>
<evidence type="ECO:0000256" key="13">
    <source>
        <dbReference type="ARBA" id="ARBA00031194"/>
    </source>
</evidence>
<comment type="similarity">
    <text evidence="2">Belongs to the class-II aminoacyl-tRNA synthetase family.</text>
</comment>
<keyword evidence="11" id="KW-0496">Mitochondrion</keyword>
<dbReference type="PROSITE" id="PS51447">
    <property type="entry name" value="FDX_ACB"/>
    <property type="match status" value="1"/>
</dbReference>